<proteinExistence type="predicted"/>
<keyword evidence="1" id="KW-0472">Membrane</keyword>
<keyword evidence="1" id="KW-1133">Transmembrane helix</keyword>
<feature type="transmembrane region" description="Helical" evidence="1">
    <location>
        <begin position="56"/>
        <end position="78"/>
    </location>
</feature>
<gene>
    <name evidence="2" type="ORF">KME15_13975</name>
</gene>
<reference evidence="2" key="1">
    <citation type="submission" date="2021-05" db="EMBL/GenBank/DDBJ databases">
        <authorList>
            <person name="Pietrasiak N."/>
            <person name="Ward R."/>
            <person name="Stajich J.E."/>
            <person name="Kurbessoian T."/>
        </authorList>
    </citation>
    <scope>NUCLEOTIDE SEQUENCE</scope>
    <source>
        <strain evidence="2">UHER 2000/2452</strain>
    </source>
</reference>
<dbReference type="EMBL" id="JAHHHD010000015">
    <property type="protein sequence ID" value="MBW4659781.1"/>
    <property type="molecule type" value="Genomic_DNA"/>
</dbReference>
<evidence type="ECO:0000256" key="1">
    <source>
        <dbReference type="SAM" id="Phobius"/>
    </source>
</evidence>
<evidence type="ECO:0000313" key="2">
    <source>
        <dbReference type="EMBL" id="MBW4659781.1"/>
    </source>
</evidence>
<reference evidence="2" key="2">
    <citation type="journal article" date="2022" name="Microbiol. Resour. Announc.">
        <title>Metagenome Sequencing to Explore Phylogenomics of Terrestrial Cyanobacteria.</title>
        <authorList>
            <person name="Ward R.D."/>
            <person name="Stajich J.E."/>
            <person name="Johansen J.R."/>
            <person name="Huntemann M."/>
            <person name="Clum A."/>
            <person name="Foster B."/>
            <person name="Foster B."/>
            <person name="Roux S."/>
            <person name="Palaniappan K."/>
            <person name="Varghese N."/>
            <person name="Mukherjee S."/>
            <person name="Reddy T.B.K."/>
            <person name="Daum C."/>
            <person name="Copeland A."/>
            <person name="Chen I.A."/>
            <person name="Ivanova N.N."/>
            <person name="Kyrpides N.C."/>
            <person name="Shapiro N."/>
            <person name="Eloe-Fadrosh E.A."/>
            <person name="Pietrasiak N."/>
        </authorList>
    </citation>
    <scope>NUCLEOTIDE SEQUENCE</scope>
    <source>
        <strain evidence="2">UHER 2000/2452</strain>
    </source>
</reference>
<dbReference type="Proteomes" id="UP000757435">
    <property type="component" value="Unassembled WGS sequence"/>
</dbReference>
<comment type="caution">
    <text evidence="2">The sequence shown here is derived from an EMBL/GenBank/DDBJ whole genome shotgun (WGS) entry which is preliminary data.</text>
</comment>
<accession>A0A951UML1</accession>
<protein>
    <submittedName>
        <fullName evidence="2">DUF3592 domain-containing protein</fullName>
    </submittedName>
</protein>
<keyword evidence="1" id="KW-0812">Transmembrane</keyword>
<sequence>MVADGRKPLVLSSRLLAAAAFCHWAALSYIQGEYFKVVGKQEKFIKMKKSSIWQTIQYLIFPGVPASLCILFGTAVSIRGLSDYQTAGDFWNNAIETRGTIVKTSLESRTASSGGIPISHAVNVSTIQFITQHGEIITFEGDDDMCVDRPNSSLCMGREVEIVYDSSNPHQAIVKGSASPLARLRYGIGWGMFILLSGIVIMVAPTRHN</sequence>
<evidence type="ECO:0000313" key="3">
    <source>
        <dbReference type="Proteomes" id="UP000757435"/>
    </source>
</evidence>
<name>A0A951UML1_9CYAN</name>
<organism evidence="2 3">
    <name type="scientific">Drouetiella hepatica Uher 2000/2452</name>
    <dbReference type="NCBI Taxonomy" id="904376"/>
    <lineage>
        <taxon>Bacteria</taxon>
        <taxon>Bacillati</taxon>
        <taxon>Cyanobacteriota</taxon>
        <taxon>Cyanophyceae</taxon>
        <taxon>Oculatellales</taxon>
        <taxon>Oculatellaceae</taxon>
        <taxon>Drouetiella</taxon>
    </lineage>
</organism>
<feature type="transmembrane region" description="Helical" evidence="1">
    <location>
        <begin position="184"/>
        <end position="204"/>
    </location>
</feature>
<dbReference type="AlphaFoldDB" id="A0A951UML1"/>